<gene>
    <name evidence="3" type="ORF">B7C62_31030</name>
</gene>
<dbReference type="EMBL" id="CP020563">
    <property type="protein sequence ID" value="ARF76217.1"/>
    <property type="molecule type" value="Genomic_DNA"/>
</dbReference>
<protein>
    <recommendedName>
        <fullName evidence="2">Acyl-CoA dehydrogenase C-terminal domain-containing protein</fullName>
    </recommendedName>
</protein>
<dbReference type="PIRSF" id="PIRSF016578">
    <property type="entry name" value="HsaA"/>
    <property type="match status" value="1"/>
</dbReference>
<dbReference type="Proteomes" id="UP000192251">
    <property type="component" value="Chromosome"/>
</dbReference>
<dbReference type="Gene3D" id="1.10.540.10">
    <property type="entry name" value="Acyl-CoA dehydrogenase/oxidase, N-terminal domain"/>
    <property type="match status" value="1"/>
</dbReference>
<keyword evidence="4" id="KW-1185">Reference proteome</keyword>
<dbReference type="SUPFAM" id="SSF56645">
    <property type="entry name" value="Acyl-CoA dehydrogenase NM domain-like"/>
    <property type="match status" value="1"/>
</dbReference>
<dbReference type="InterPro" id="IPR036250">
    <property type="entry name" value="AcylCo_DH-like_C"/>
</dbReference>
<dbReference type="RefSeq" id="WP_084751519.1">
    <property type="nucleotide sequence ID" value="NZ_CP020563.1"/>
</dbReference>
<evidence type="ECO:0000313" key="4">
    <source>
        <dbReference type="Proteomes" id="UP000192251"/>
    </source>
</evidence>
<dbReference type="InterPro" id="IPR013107">
    <property type="entry name" value="Acyl-CoA_DH_C"/>
</dbReference>
<evidence type="ECO:0000313" key="3">
    <source>
        <dbReference type="EMBL" id="ARF76217.1"/>
    </source>
</evidence>
<proteinExistence type="predicted"/>
<sequence>MPADILQETGLGQGAEKVRIRAAQHAPDADRDRALHPEVVEAVLHAGFARHFVAAGLGGTEGSFTELAGAVIAIGEECPATAWTASLAANSARLAAHLPAEGQRAVWAEGPDALIAAGLIPSGRATPTEGGWLVSGRWNYVSSVEFADWTLLCAAVPAPGAPPQLRFLALPRGAYRTLPTWDAIGMTATGSHTVVADEVFVPGHLSFERAELLTGRNTSSQADVHRVPFAAVAGLTFVAPAVGAALGALRAAGTTLTGNRRTPDREAALTRAAALIDAARHLVEQNARTIDERDFTPRTLARSERNAASAAELAADAVWALIRTSGTSGLSTGHPLQRFWRDVVTATSHKALQFETSAGRSYAAALLGPQDAAD</sequence>
<dbReference type="KEGG" id="kab:B7C62_31030"/>
<name>A0ABC8C0J5_9ACTN</name>
<dbReference type="PANTHER" id="PTHR43884">
    <property type="entry name" value="ACYL-COA DEHYDROGENASE"/>
    <property type="match status" value="1"/>
</dbReference>
<dbReference type="InterPro" id="IPR037069">
    <property type="entry name" value="AcylCoA_DH/ox_N_sf"/>
</dbReference>
<dbReference type="GO" id="GO:0016491">
    <property type="term" value="F:oxidoreductase activity"/>
    <property type="evidence" value="ECO:0007669"/>
    <property type="project" value="UniProtKB-KW"/>
</dbReference>
<organism evidence="3 4">
    <name type="scientific">Kitasatospora albolonga</name>
    <dbReference type="NCBI Taxonomy" id="68173"/>
    <lineage>
        <taxon>Bacteria</taxon>
        <taxon>Bacillati</taxon>
        <taxon>Actinomycetota</taxon>
        <taxon>Actinomycetes</taxon>
        <taxon>Kitasatosporales</taxon>
        <taxon>Streptomycetaceae</taxon>
        <taxon>Kitasatospora</taxon>
    </lineage>
</organism>
<accession>A0ABC8C0J5</accession>
<keyword evidence="1" id="KW-0560">Oxidoreductase</keyword>
<dbReference type="Gene3D" id="1.20.140.10">
    <property type="entry name" value="Butyryl-CoA Dehydrogenase, subunit A, domain 3"/>
    <property type="match status" value="1"/>
</dbReference>
<dbReference type="InterPro" id="IPR046373">
    <property type="entry name" value="Acyl-CoA_Oxase/DH_mid-dom_sf"/>
</dbReference>
<dbReference type="SUPFAM" id="SSF47203">
    <property type="entry name" value="Acyl-CoA dehydrogenase C-terminal domain-like"/>
    <property type="match status" value="1"/>
</dbReference>
<dbReference type="AlphaFoldDB" id="A0ABC8C0J5"/>
<evidence type="ECO:0000259" key="2">
    <source>
        <dbReference type="Pfam" id="PF08028"/>
    </source>
</evidence>
<dbReference type="Pfam" id="PF08028">
    <property type="entry name" value="Acyl-CoA_dh_2"/>
    <property type="match status" value="1"/>
</dbReference>
<evidence type="ECO:0000256" key="1">
    <source>
        <dbReference type="ARBA" id="ARBA00023002"/>
    </source>
</evidence>
<reference evidence="3 4" key="1">
    <citation type="submission" date="2017-04" db="EMBL/GenBank/DDBJ databases">
        <title>The complete genome sequence of Streptomyces albolongus YIM 101047, the producer of novel bafilomycins and novel odoriferous sesquiterpenoids.</title>
        <authorList>
            <person name="Yin M."/>
            <person name="Jiang Y."/>
        </authorList>
    </citation>
    <scope>NUCLEOTIDE SEQUENCE [LARGE SCALE GENOMIC DNA]</scope>
    <source>
        <strain evidence="3 4">YIM 101047</strain>
    </source>
</reference>
<dbReference type="InterPro" id="IPR009100">
    <property type="entry name" value="AcylCoA_DH/oxidase_NM_dom_sf"/>
</dbReference>
<dbReference type="Gene3D" id="2.40.110.10">
    <property type="entry name" value="Butyryl-CoA Dehydrogenase, subunit A, domain 2"/>
    <property type="match status" value="1"/>
</dbReference>
<feature type="domain" description="Acyl-CoA dehydrogenase C-terminal" evidence="2">
    <location>
        <begin position="235"/>
        <end position="353"/>
    </location>
</feature>
<dbReference type="PANTHER" id="PTHR43884:SF12">
    <property type="entry name" value="ISOVALERYL-COA DEHYDROGENASE, MITOCHONDRIAL-RELATED"/>
    <property type="match status" value="1"/>
</dbReference>